<evidence type="ECO:0000256" key="3">
    <source>
        <dbReference type="ARBA" id="ARBA00022603"/>
    </source>
</evidence>
<feature type="binding site" evidence="6">
    <location>
        <begin position="71"/>
        <end position="73"/>
    </location>
    <ligand>
        <name>S-adenosyl-L-methionine</name>
        <dbReference type="ChEBI" id="CHEBI:59789"/>
    </ligand>
</feature>
<evidence type="ECO:0000256" key="1">
    <source>
        <dbReference type="ARBA" id="ARBA00010396"/>
    </source>
</evidence>
<gene>
    <name evidence="6" type="primary">rsmH</name>
    <name evidence="8" type="ORF">Tasa_038_108</name>
</gene>
<dbReference type="EMBL" id="BALE01000038">
    <property type="protein sequence ID" value="GAN55127.1"/>
    <property type="molecule type" value="Genomic_DNA"/>
</dbReference>
<dbReference type="Gene3D" id="1.10.150.170">
    <property type="entry name" value="Putative methyltransferase TM0872, insert domain"/>
    <property type="match status" value="1"/>
</dbReference>
<evidence type="ECO:0000313" key="9">
    <source>
        <dbReference type="Proteomes" id="UP000032679"/>
    </source>
</evidence>
<dbReference type="InterPro" id="IPR023397">
    <property type="entry name" value="SAM-dep_MeTrfase_MraW_recog"/>
</dbReference>
<dbReference type="SUPFAM" id="SSF81799">
    <property type="entry name" value="Putative methyltransferase TM0872, insert domain"/>
    <property type="match status" value="1"/>
</dbReference>
<keyword evidence="6" id="KW-0963">Cytoplasm</keyword>
<dbReference type="PIRSF" id="PIRSF004486">
    <property type="entry name" value="MraW"/>
    <property type="match status" value="1"/>
</dbReference>
<accession>A0A0D6MN56</accession>
<comment type="function">
    <text evidence="6">Specifically methylates the N4 position of cytidine in position 1402 (C1402) of 16S rRNA.</text>
</comment>
<feature type="binding site" evidence="6">
    <location>
        <position position="136"/>
    </location>
    <ligand>
        <name>S-adenosyl-L-methionine</name>
        <dbReference type="ChEBI" id="CHEBI:59789"/>
    </ligand>
</feature>
<evidence type="ECO:0000256" key="6">
    <source>
        <dbReference type="HAMAP-Rule" id="MF_01007"/>
    </source>
</evidence>
<keyword evidence="4 6" id="KW-0808">Transferase</keyword>
<evidence type="ECO:0000256" key="2">
    <source>
        <dbReference type="ARBA" id="ARBA00022552"/>
    </source>
</evidence>
<evidence type="ECO:0000313" key="8">
    <source>
        <dbReference type="EMBL" id="GAN55127.1"/>
    </source>
</evidence>
<dbReference type="GO" id="GO:0005737">
    <property type="term" value="C:cytoplasm"/>
    <property type="evidence" value="ECO:0007669"/>
    <property type="project" value="UniProtKB-SubCell"/>
</dbReference>
<dbReference type="STRING" id="1231623.Tasa_038_108"/>
<name>A0A0D6MN56_9PROT</name>
<keyword evidence="2 6" id="KW-0698">rRNA processing</keyword>
<reference evidence="8 9" key="1">
    <citation type="submission" date="2012-10" db="EMBL/GenBank/DDBJ databases">
        <title>Genome sequencing of Tanticharoenia sakaeratensis NBRC 103193.</title>
        <authorList>
            <person name="Azuma Y."/>
            <person name="Hadano H."/>
            <person name="Hirakawa H."/>
            <person name="Matsushita K."/>
        </authorList>
    </citation>
    <scope>NUCLEOTIDE SEQUENCE [LARGE SCALE GENOMIC DNA]</scope>
    <source>
        <strain evidence="8 9">NBRC 103193</strain>
    </source>
</reference>
<organism evidence="8 9">
    <name type="scientific">Tanticharoenia sakaeratensis NBRC 103193</name>
    <dbReference type="NCBI Taxonomy" id="1231623"/>
    <lineage>
        <taxon>Bacteria</taxon>
        <taxon>Pseudomonadati</taxon>
        <taxon>Pseudomonadota</taxon>
        <taxon>Alphaproteobacteria</taxon>
        <taxon>Acetobacterales</taxon>
        <taxon>Acetobacteraceae</taxon>
        <taxon>Tanticharoenia</taxon>
    </lineage>
</organism>
<dbReference type="Proteomes" id="UP000032679">
    <property type="component" value="Unassembled WGS sequence"/>
</dbReference>
<dbReference type="GO" id="GO:0070475">
    <property type="term" value="P:rRNA base methylation"/>
    <property type="evidence" value="ECO:0007669"/>
    <property type="project" value="UniProtKB-UniRule"/>
</dbReference>
<evidence type="ECO:0000256" key="5">
    <source>
        <dbReference type="ARBA" id="ARBA00022691"/>
    </source>
</evidence>
<feature type="binding site" evidence="6">
    <location>
        <position position="89"/>
    </location>
    <ligand>
        <name>S-adenosyl-L-methionine</name>
        <dbReference type="ChEBI" id="CHEBI:59789"/>
    </ligand>
</feature>
<dbReference type="InterPro" id="IPR029063">
    <property type="entry name" value="SAM-dependent_MTases_sf"/>
</dbReference>
<protein>
    <recommendedName>
        <fullName evidence="6">Ribosomal RNA small subunit methyltransferase H</fullName>
        <ecNumber evidence="6">2.1.1.199</ecNumber>
    </recommendedName>
    <alternativeName>
        <fullName evidence="6">16S rRNA m(4)C1402 methyltransferase</fullName>
    </alternativeName>
    <alternativeName>
        <fullName evidence="6">rRNA (cytosine-N(4)-)-methyltransferase RsmH</fullName>
    </alternativeName>
</protein>
<comment type="subcellular location">
    <subcellularLocation>
        <location evidence="6">Cytoplasm</location>
    </subcellularLocation>
</comment>
<keyword evidence="9" id="KW-1185">Reference proteome</keyword>
<dbReference type="HAMAP" id="MF_01007">
    <property type="entry name" value="16SrRNA_methyltr_H"/>
    <property type="match status" value="1"/>
</dbReference>
<dbReference type="Gene3D" id="3.40.50.150">
    <property type="entry name" value="Vaccinia Virus protein VP39"/>
    <property type="match status" value="1"/>
</dbReference>
<keyword evidence="5 6" id="KW-0949">S-adenosyl-L-methionine</keyword>
<dbReference type="PANTHER" id="PTHR11265:SF0">
    <property type="entry name" value="12S RRNA N4-METHYLCYTIDINE METHYLTRANSFERASE"/>
    <property type="match status" value="1"/>
</dbReference>
<feature type="region of interest" description="Disordered" evidence="7">
    <location>
        <begin position="293"/>
        <end position="335"/>
    </location>
</feature>
<dbReference type="AlphaFoldDB" id="A0A0D6MN56"/>
<evidence type="ECO:0000256" key="7">
    <source>
        <dbReference type="SAM" id="MobiDB-lite"/>
    </source>
</evidence>
<feature type="binding site" evidence="6">
    <location>
        <position position="117"/>
    </location>
    <ligand>
        <name>S-adenosyl-L-methionine</name>
        <dbReference type="ChEBI" id="CHEBI:59789"/>
    </ligand>
</feature>
<sequence>MMAIQFTTIASLRQHDDNHGSVSDKPASAMAFSAQATIAAGGHAPVMLREVLETLDVHEGATLLDGTFGGGGYARALLAVPNTTLWAIDRDSDAIARGEALSGEIGSQRLHMLHGTFGDMAQLAKDAPPFDGIVLDLGVSSFQLDQSERGFSFRNDGPLDMRMGQSGTSAEHLVNTAPEGELADIIFHYGEDRLARRIARAIVVARAEAQIRTTGQLAEVIRRVVPKDRSGIDPATRAFQGLRIAVNDELGEIERMLEAAPAMLAPGGRLVIVSFHSLEDRLVKRAMANLTGRAARPSRHEPLSVTQQDTPPFSLLTPRPLRAASDETDINPRARSARLRALARLAPSPSGPTR</sequence>
<dbReference type="InterPro" id="IPR002903">
    <property type="entry name" value="RsmH"/>
</dbReference>
<dbReference type="Pfam" id="PF01795">
    <property type="entry name" value="Methyltransf_5"/>
    <property type="match status" value="1"/>
</dbReference>
<dbReference type="SUPFAM" id="SSF53335">
    <property type="entry name" value="S-adenosyl-L-methionine-dependent methyltransferases"/>
    <property type="match status" value="1"/>
</dbReference>
<dbReference type="GO" id="GO:0071424">
    <property type="term" value="F:rRNA (cytosine-N4-)-methyltransferase activity"/>
    <property type="evidence" value="ECO:0007669"/>
    <property type="project" value="UniProtKB-UniRule"/>
</dbReference>
<dbReference type="EC" id="2.1.1.199" evidence="6"/>
<comment type="catalytic activity">
    <reaction evidence="6">
        <text>cytidine(1402) in 16S rRNA + S-adenosyl-L-methionine = N(4)-methylcytidine(1402) in 16S rRNA + S-adenosyl-L-homocysteine + H(+)</text>
        <dbReference type="Rhea" id="RHEA:42928"/>
        <dbReference type="Rhea" id="RHEA-COMP:10286"/>
        <dbReference type="Rhea" id="RHEA-COMP:10287"/>
        <dbReference type="ChEBI" id="CHEBI:15378"/>
        <dbReference type="ChEBI" id="CHEBI:57856"/>
        <dbReference type="ChEBI" id="CHEBI:59789"/>
        <dbReference type="ChEBI" id="CHEBI:74506"/>
        <dbReference type="ChEBI" id="CHEBI:82748"/>
        <dbReference type="EC" id="2.1.1.199"/>
    </reaction>
</comment>
<proteinExistence type="inferred from homology"/>
<evidence type="ECO:0000256" key="4">
    <source>
        <dbReference type="ARBA" id="ARBA00022679"/>
    </source>
</evidence>
<dbReference type="NCBIfam" id="TIGR00006">
    <property type="entry name" value="16S rRNA (cytosine(1402)-N(4))-methyltransferase RsmH"/>
    <property type="match status" value="1"/>
</dbReference>
<comment type="similarity">
    <text evidence="1 6">Belongs to the methyltransferase superfamily. RsmH family.</text>
</comment>
<feature type="binding site" evidence="6">
    <location>
        <position position="143"/>
    </location>
    <ligand>
        <name>S-adenosyl-L-methionine</name>
        <dbReference type="ChEBI" id="CHEBI:59789"/>
    </ligand>
</feature>
<comment type="caution">
    <text evidence="8">The sequence shown here is derived from an EMBL/GenBank/DDBJ whole genome shotgun (WGS) entry which is preliminary data.</text>
</comment>
<dbReference type="CDD" id="cd02440">
    <property type="entry name" value="AdoMet_MTases"/>
    <property type="match status" value="1"/>
</dbReference>
<dbReference type="PANTHER" id="PTHR11265">
    <property type="entry name" value="S-ADENOSYL-METHYLTRANSFERASE MRAW"/>
    <property type="match status" value="1"/>
</dbReference>
<dbReference type="FunFam" id="1.10.150.170:FF:000003">
    <property type="entry name" value="Ribosomal RNA small subunit methyltransferase H"/>
    <property type="match status" value="1"/>
</dbReference>
<keyword evidence="3 6" id="KW-0489">Methyltransferase</keyword>